<evidence type="ECO:0000313" key="5">
    <source>
        <dbReference type="Proteomes" id="UP000005087"/>
    </source>
</evidence>
<name>I1D1M6_9PSEU</name>
<feature type="region of interest" description="Disordered" evidence="2">
    <location>
        <begin position="15"/>
        <end position="39"/>
    </location>
</feature>
<proteinExistence type="inferred from homology"/>
<dbReference type="InterPro" id="IPR013538">
    <property type="entry name" value="ASHA1/2-like_C"/>
</dbReference>
<dbReference type="Gene3D" id="3.30.530.20">
    <property type="match status" value="1"/>
</dbReference>
<keyword evidence="5" id="KW-1185">Reference proteome</keyword>
<dbReference type="Pfam" id="PF08327">
    <property type="entry name" value="AHSA1"/>
    <property type="match status" value="1"/>
</dbReference>
<dbReference type="CDD" id="cd08899">
    <property type="entry name" value="SRPBCC_CalC_Aha1-like_6"/>
    <property type="match status" value="1"/>
</dbReference>
<accession>I1D1M6</accession>
<reference evidence="4 5" key="1">
    <citation type="submission" date="2011-09" db="EMBL/GenBank/DDBJ databases">
        <authorList>
            <consortium name="US DOE Joint Genome Institute (JGI-PGF)"/>
            <person name="Lucas S."/>
            <person name="Han J."/>
            <person name="Lapidus A."/>
            <person name="Cheng J.-F."/>
            <person name="Goodwin L."/>
            <person name="Pitluck S."/>
            <person name="Peters L."/>
            <person name="Land M.L."/>
            <person name="Hauser L."/>
            <person name="Brambilla E."/>
            <person name="Klenk H.-P."/>
            <person name="Woyke T.J."/>
        </authorList>
    </citation>
    <scope>NUCLEOTIDE SEQUENCE [LARGE SCALE GENOMIC DNA]</scope>
    <source>
        <strain evidence="4 5">K62</strain>
    </source>
</reference>
<dbReference type="HOGENOM" id="CLU_108923_0_0_11"/>
<dbReference type="OrthoDB" id="8117292at2"/>
<gene>
    <name evidence="4" type="ORF">SacglDRAFT_01941</name>
</gene>
<dbReference type="AlphaFoldDB" id="I1D1M6"/>
<dbReference type="eggNOG" id="COG3832">
    <property type="taxonomic scope" value="Bacteria"/>
</dbReference>
<dbReference type="Proteomes" id="UP000005087">
    <property type="component" value="Chromosome"/>
</dbReference>
<evidence type="ECO:0000313" key="4">
    <source>
        <dbReference type="EMBL" id="EIE98850.1"/>
    </source>
</evidence>
<dbReference type="EMBL" id="CM001484">
    <property type="protein sequence ID" value="EIE98850.1"/>
    <property type="molecule type" value="Genomic_DNA"/>
</dbReference>
<evidence type="ECO:0000256" key="2">
    <source>
        <dbReference type="SAM" id="MobiDB-lite"/>
    </source>
</evidence>
<feature type="compositionally biased region" description="Low complexity" evidence="2">
    <location>
        <begin position="18"/>
        <end position="33"/>
    </location>
</feature>
<reference evidence="5" key="2">
    <citation type="submission" date="2012-01" db="EMBL/GenBank/DDBJ databases">
        <title>Noncontiguous Finished sequence of chromosome of Saccharomonospora glauca K62.</title>
        <authorList>
            <consortium name="US DOE Joint Genome Institute"/>
            <person name="Lucas S."/>
            <person name="Han J."/>
            <person name="Lapidus A."/>
            <person name="Cheng J.-F."/>
            <person name="Goodwin L."/>
            <person name="Pitluck S."/>
            <person name="Peters L."/>
            <person name="Mikhailova N."/>
            <person name="Held B."/>
            <person name="Detter J.C."/>
            <person name="Han C."/>
            <person name="Tapia R."/>
            <person name="Land M."/>
            <person name="Hauser L."/>
            <person name="Kyrpides N."/>
            <person name="Ivanova N."/>
            <person name="Pagani I."/>
            <person name="Brambilla E.-M."/>
            <person name="Klenk H.-P."/>
            <person name="Woyke T."/>
        </authorList>
    </citation>
    <scope>NUCLEOTIDE SEQUENCE [LARGE SCALE GENOMIC DNA]</scope>
    <source>
        <strain evidence="5">K62</strain>
    </source>
</reference>
<sequence length="223" mass="23952">MIDIADRLTATYREVRTATETSESAASERSATPRPEEASAGEYGLVLRRRFPHPPETVWQAVTEADRIGRWLAPVTGELRAGGSFHVADQADGTVLECVPPHLFAVTWGGETCVVTVRLAADEAGDTVLELVHTGVPRDGAVRHGPGWDVAIASLERFLAGDTDEDPAGWRSSTEVQTFAQHSVSAWVRATEASGVSTAENLTDAIHDCLRRLAPDLTRPSSA</sequence>
<protein>
    <recommendedName>
        <fullName evidence="3">Activator of Hsp90 ATPase homologue 1/2-like C-terminal domain-containing protein</fullName>
    </recommendedName>
</protein>
<organism evidence="4 5">
    <name type="scientific">Saccharomonospora glauca K62</name>
    <dbReference type="NCBI Taxonomy" id="928724"/>
    <lineage>
        <taxon>Bacteria</taxon>
        <taxon>Bacillati</taxon>
        <taxon>Actinomycetota</taxon>
        <taxon>Actinomycetes</taxon>
        <taxon>Pseudonocardiales</taxon>
        <taxon>Pseudonocardiaceae</taxon>
        <taxon>Saccharomonospora</taxon>
    </lineage>
</organism>
<comment type="similarity">
    <text evidence="1">Belongs to the AHA1 family.</text>
</comment>
<dbReference type="STRING" id="928724.SacglDRAFT_01941"/>
<evidence type="ECO:0000259" key="3">
    <source>
        <dbReference type="Pfam" id="PF08327"/>
    </source>
</evidence>
<evidence type="ECO:0000256" key="1">
    <source>
        <dbReference type="ARBA" id="ARBA00006817"/>
    </source>
</evidence>
<feature type="domain" description="Activator of Hsp90 ATPase homologue 1/2-like C-terminal" evidence="3">
    <location>
        <begin position="53"/>
        <end position="159"/>
    </location>
</feature>
<dbReference type="RefSeq" id="WP_005463928.1">
    <property type="nucleotide sequence ID" value="NZ_CM001484.1"/>
</dbReference>
<dbReference type="InterPro" id="IPR023393">
    <property type="entry name" value="START-like_dom_sf"/>
</dbReference>
<dbReference type="SUPFAM" id="SSF55961">
    <property type="entry name" value="Bet v1-like"/>
    <property type="match status" value="1"/>
</dbReference>